<organism evidence="1">
    <name type="scientific">viral metagenome</name>
    <dbReference type="NCBI Taxonomy" id="1070528"/>
    <lineage>
        <taxon>unclassified sequences</taxon>
        <taxon>metagenomes</taxon>
        <taxon>organismal metagenomes</taxon>
    </lineage>
</organism>
<sequence>MPASSKRQTAKKHLGLRSKFQSRRARTNFIAMSRSKKVTASPAVKQITDKVIEVLESECGGAAANSGSNMYSRVCKTIGVDKSTVTTIVYTTLGLLTAGTSLMLGRPGQSLGTVHEEPLGDVVACDQKGVCHFGPKWQGQGLFDGGARRKTRRSRKY</sequence>
<proteinExistence type="predicted"/>
<dbReference type="AlphaFoldDB" id="A0A6C0KZU5"/>
<reference evidence="1" key="1">
    <citation type="journal article" date="2020" name="Nature">
        <title>Giant virus diversity and host interactions through global metagenomics.</title>
        <authorList>
            <person name="Schulz F."/>
            <person name="Roux S."/>
            <person name="Paez-Espino D."/>
            <person name="Jungbluth S."/>
            <person name="Walsh D.A."/>
            <person name="Denef V.J."/>
            <person name="McMahon K.D."/>
            <person name="Konstantinidis K.T."/>
            <person name="Eloe-Fadrosh E.A."/>
            <person name="Kyrpides N.C."/>
            <person name="Woyke T."/>
        </authorList>
    </citation>
    <scope>NUCLEOTIDE SEQUENCE</scope>
    <source>
        <strain evidence="1">GVMAG-S-3300013286-35</strain>
    </source>
</reference>
<accession>A0A6C0KZU5</accession>
<name>A0A6C0KZU5_9ZZZZ</name>
<protein>
    <submittedName>
        <fullName evidence="1">Uncharacterized protein</fullName>
    </submittedName>
</protein>
<evidence type="ECO:0000313" key="1">
    <source>
        <dbReference type="EMBL" id="QHU21818.1"/>
    </source>
</evidence>
<dbReference type="EMBL" id="MN740992">
    <property type="protein sequence ID" value="QHU21818.1"/>
    <property type="molecule type" value="Genomic_DNA"/>
</dbReference>